<comment type="similarity">
    <text evidence="1 9 10">Belongs to the peptidase A8 family.</text>
</comment>
<keyword evidence="14" id="KW-1185">Reference proteome</keyword>
<evidence type="ECO:0000256" key="12">
    <source>
        <dbReference type="SAM" id="SignalP"/>
    </source>
</evidence>
<evidence type="ECO:0000256" key="2">
    <source>
        <dbReference type="ARBA" id="ARBA00022475"/>
    </source>
</evidence>
<feature type="signal peptide" evidence="12">
    <location>
        <begin position="1"/>
        <end position="17"/>
    </location>
</feature>
<evidence type="ECO:0000256" key="11">
    <source>
        <dbReference type="SAM" id="MobiDB-lite"/>
    </source>
</evidence>
<dbReference type="GO" id="GO:0005886">
    <property type="term" value="C:plasma membrane"/>
    <property type="evidence" value="ECO:0007669"/>
    <property type="project" value="UniProtKB-SubCell"/>
</dbReference>
<dbReference type="KEGG" id="vin:AKJ08_3213"/>
<protein>
    <recommendedName>
        <fullName evidence="9">Lipoprotein signal peptidase</fullName>
        <ecNumber evidence="9">3.4.23.36</ecNumber>
    </recommendedName>
    <alternativeName>
        <fullName evidence="9">Prolipoprotein signal peptidase</fullName>
    </alternativeName>
    <alternativeName>
        <fullName evidence="9">Signal peptidase II</fullName>
        <shortName evidence="9">SPase II</shortName>
    </alternativeName>
</protein>
<proteinExistence type="inferred from homology"/>
<name>A0A0K1PHF1_9BACT</name>
<keyword evidence="3 9" id="KW-0645">Protease</keyword>
<evidence type="ECO:0000256" key="1">
    <source>
        <dbReference type="ARBA" id="ARBA00006139"/>
    </source>
</evidence>
<dbReference type="PATRIC" id="fig|1391653.3.peg.3358"/>
<comment type="subcellular location">
    <subcellularLocation>
        <location evidence="9">Cell membrane</location>
        <topology evidence="9">Multi-pass membrane protein</topology>
    </subcellularLocation>
</comment>
<keyword evidence="5 9" id="KW-0064">Aspartyl protease</keyword>
<keyword evidence="4 9" id="KW-0812">Transmembrane</keyword>
<reference evidence="13 14" key="1">
    <citation type="submission" date="2015-08" db="EMBL/GenBank/DDBJ databases">
        <authorList>
            <person name="Babu N.S."/>
            <person name="Beckwith C.J."/>
            <person name="Beseler K.G."/>
            <person name="Brison A."/>
            <person name="Carone J.V."/>
            <person name="Caskin T.P."/>
            <person name="Diamond M."/>
            <person name="Durham M.E."/>
            <person name="Foxe J.M."/>
            <person name="Go M."/>
            <person name="Henderson B.A."/>
            <person name="Jones I.B."/>
            <person name="McGettigan J.A."/>
            <person name="Micheletti S.J."/>
            <person name="Nasrallah M.E."/>
            <person name="Ortiz D."/>
            <person name="Piller C.R."/>
            <person name="Privatt S.R."/>
            <person name="Schneider S.L."/>
            <person name="Sharp S."/>
            <person name="Smith T.C."/>
            <person name="Stanton J.D."/>
            <person name="Ullery H.E."/>
            <person name="Wilson R.J."/>
            <person name="Serrano M.G."/>
            <person name="Buck G."/>
            <person name="Lee V."/>
            <person name="Wang Y."/>
            <person name="Carvalho R."/>
            <person name="Voegtly L."/>
            <person name="Shi R."/>
            <person name="Duckworth R."/>
            <person name="Johnson A."/>
            <person name="Loviza R."/>
            <person name="Walstead R."/>
            <person name="Shah Z."/>
            <person name="Kiflezghi M."/>
            <person name="Wade K."/>
            <person name="Ball S.L."/>
            <person name="Bradley K.W."/>
            <person name="Asai D.J."/>
            <person name="Bowman C.A."/>
            <person name="Russell D.A."/>
            <person name="Pope W.H."/>
            <person name="Jacobs-Sera D."/>
            <person name="Hendrix R.W."/>
            <person name="Hatfull G.F."/>
        </authorList>
    </citation>
    <scope>NUCLEOTIDE SEQUENCE [LARGE SCALE GENOMIC DNA]</scope>
    <source>
        <strain evidence="13 14">DSM 27710</strain>
    </source>
</reference>
<keyword evidence="13" id="KW-0449">Lipoprotein</keyword>
<dbReference type="GO" id="GO:0004190">
    <property type="term" value="F:aspartic-type endopeptidase activity"/>
    <property type="evidence" value="ECO:0007669"/>
    <property type="project" value="UniProtKB-UniRule"/>
</dbReference>
<evidence type="ECO:0000256" key="10">
    <source>
        <dbReference type="RuleBase" id="RU004181"/>
    </source>
</evidence>
<evidence type="ECO:0000256" key="5">
    <source>
        <dbReference type="ARBA" id="ARBA00022750"/>
    </source>
</evidence>
<dbReference type="GO" id="GO:0006508">
    <property type="term" value="P:proteolysis"/>
    <property type="evidence" value="ECO:0007669"/>
    <property type="project" value="UniProtKB-KW"/>
</dbReference>
<evidence type="ECO:0000256" key="3">
    <source>
        <dbReference type="ARBA" id="ARBA00022670"/>
    </source>
</evidence>
<dbReference type="Pfam" id="PF01252">
    <property type="entry name" value="Peptidase_A8"/>
    <property type="match status" value="1"/>
</dbReference>
<dbReference type="RefSeq" id="WP_050726942.1">
    <property type="nucleotide sequence ID" value="NZ_CP012332.1"/>
</dbReference>
<comment type="caution">
    <text evidence="9">Lacks conserved residue(s) required for the propagation of feature annotation.</text>
</comment>
<keyword evidence="8 9" id="KW-0472">Membrane</keyword>
<dbReference type="Proteomes" id="UP000055590">
    <property type="component" value="Chromosome"/>
</dbReference>
<dbReference type="NCBIfam" id="TIGR00077">
    <property type="entry name" value="lspA"/>
    <property type="match status" value="1"/>
</dbReference>
<dbReference type="STRING" id="1391653.AKJ08_3213"/>
<comment type="function">
    <text evidence="9">This protein specifically catalyzes the removal of signal peptides from prolipoproteins.</text>
</comment>
<dbReference type="PANTHER" id="PTHR33695:SF1">
    <property type="entry name" value="LIPOPROTEIN SIGNAL PEPTIDASE"/>
    <property type="match status" value="1"/>
</dbReference>
<evidence type="ECO:0000256" key="6">
    <source>
        <dbReference type="ARBA" id="ARBA00022801"/>
    </source>
</evidence>
<dbReference type="PRINTS" id="PR00781">
    <property type="entry name" value="LIPOSIGPTASE"/>
</dbReference>
<sequence>MARWWILLALSSSLLLADQASKLWAARTLTRAFEQEQAAALPEQVRLFFTKTKLERQRTPPVVVHPDFFNFKYLENPGAAWGLFGSLPEPVRIPFFHAISAVSIGLLAWFYSRVREGRRLLLAALGLIVGGALGNFACRLARGYVIDFIDWHWRNRYHWPTFNVADIAISVGLACLVLDVLLGFRRSSEATEPISGLSLEAPPREDAATPAVEDPVPGDCPEPL</sequence>
<dbReference type="HAMAP" id="MF_00161">
    <property type="entry name" value="LspA"/>
    <property type="match status" value="1"/>
</dbReference>
<dbReference type="EMBL" id="CP012332">
    <property type="protein sequence ID" value="AKU92826.1"/>
    <property type="molecule type" value="Genomic_DNA"/>
</dbReference>
<feature type="region of interest" description="Disordered" evidence="11">
    <location>
        <begin position="191"/>
        <end position="224"/>
    </location>
</feature>
<comment type="catalytic activity">
    <reaction evidence="9">
        <text>Release of signal peptides from bacterial membrane prolipoproteins. Hydrolyzes -Xaa-Yaa-Zaa-|-(S,diacylglyceryl)Cys-, in which Xaa is hydrophobic (preferably Leu), and Yaa (Ala or Ser) and Zaa (Gly or Ala) have small, neutral side chains.</text>
        <dbReference type="EC" id="3.4.23.36"/>
    </reaction>
</comment>
<evidence type="ECO:0000313" key="14">
    <source>
        <dbReference type="Proteomes" id="UP000055590"/>
    </source>
</evidence>
<organism evidence="13 14">
    <name type="scientific">Vulgatibacter incomptus</name>
    <dbReference type="NCBI Taxonomy" id="1391653"/>
    <lineage>
        <taxon>Bacteria</taxon>
        <taxon>Pseudomonadati</taxon>
        <taxon>Myxococcota</taxon>
        <taxon>Myxococcia</taxon>
        <taxon>Myxococcales</taxon>
        <taxon>Cystobacterineae</taxon>
        <taxon>Vulgatibacteraceae</taxon>
        <taxon>Vulgatibacter</taxon>
    </lineage>
</organism>
<keyword evidence="6 9" id="KW-0378">Hydrolase</keyword>
<feature type="active site" evidence="9">
    <location>
        <position position="147"/>
    </location>
</feature>
<keyword evidence="12" id="KW-0732">Signal</keyword>
<feature type="active site" evidence="9">
    <location>
        <position position="166"/>
    </location>
</feature>
<evidence type="ECO:0000313" key="13">
    <source>
        <dbReference type="EMBL" id="AKU92826.1"/>
    </source>
</evidence>
<keyword evidence="2 9" id="KW-1003">Cell membrane</keyword>
<dbReference type="InterPro" id="IPR001872">
    <property type="entry name" value="Peptidase_A8"/>
</dbReference>
<evidence type="ECO:0000256" key="7">
    <source>
        <dbReference type="ARBA" id="ARBA00022989"/>
    </source>
</evidence>
<dbReference type="UniPathway" id="UPA00665"/>
<accession>A0A0K1PHF1</accession>
<keyword evidence="7 9" id="KW-1133">Transmembrane helix</keyword>
<feature type="chain" id="PRO_5005465489" description="Lipoprotein signal peptidase" evidence="12">
    <location>
        <begin position="18"/>
        <end position="224"/>
    </location>
</feature>
<dbReference type="AlphaFoldDB" id="A0A0K1PHF1"/>
<evidence type="ECO:0000256" key="8">
    <source>
        <dbReference type="ARBA" id="ARBA00023136"/>
    </source>
</evidence>
<dbReference type="EC" id="3.4.23.36" evidence="9"/>
<gene>
    <name evidence="9" type="primary">lspA</name>
    <name evidence="13" type="ORF">AKJ08_3213</name>
</gene>
<feature type="transmembrane region" description="Helical" evidence="9">
    <location>
        <begin position="93"/>
        <end position="111"/>
    </location>
</feature>
<feature type="transmembrane region" description="Helical" evidence="9">
    <location>
        <begin position="162"/>
        <end position="184"/>
    </location>
</feature>
<comment type="pathway">
    <text evidence="9">Protein modification; lipoprotein biosynthesis (signal peptide cleavage).</text>
</comment>
<dbReference type="PANTHER" id="PTHR33695">
    <property type="entry name" value="LIPOPROTEIN SIGNAL PEPTIDASE"/>
    <property type="match status" value="1"/>
</dbReference>
<evidence type="ECO:0000256" key="9">
    <source>
        <dbReference type="HAMAP-Rule" id="MF_00161"/>
    </source>
</evidence>
<evidence type="ECO:0000256" key="4">
    <source>
        <dbReference type="ARBA" id="ARBA00022692"/>
    </source>
</evidence>
<feature type="transmembrane region" description="Helical" evidence="9">
    <location>
        <begin position="120"/>
        <end position="142"/>
    </location>
</feature>